<dbReference type="Proteomes" id="UP000317169">
    <property type="component" value="Unassembled WGS sequence"/>
</dbReference>
<proteinExistence type="predicted"/>
<gene>
    <name evidence="1" type="ORF">FKR84_12660</name>
</gene>
<reference evidence="1 2" key="1">
    <citation type="submission" date="2019-06" db="EMBL/GenBank/DDBJ databases">
        <title>Flavibacter putida gen. nov., sp. nov., a novel marine bacterium of the family Flavobacteriaceae isolated from coastal seawater.</title>
        <authorList>
            <person name="Feng X."/>
        </authorList>
    </citation>
    <scope>NUCLEOTIDE SEQUENCE [LARGE SCALE GENOMIC DNA]</scope>
    <source>
        <strain evidence="1 2">PLHSN227</strain>
    </source>
</reference>
<organism evidence="1 2">
    <name type="scientific">Haloflavibacter putidus</name>
    <dbReference type="NCBI Taxonomy" id="2576776"/>
    <lineage>
        <taxon>Bacteria</taxon>
        <taxon>Pseudomonadati</taxon>
        <taxon>Bacteroidota</taxon>
        <taxon>Flavobacteriia</taxon>
        <taxon>Flavobacteriales</taxon>
        <taxon>Flavobacteriaceae</taxon>
        <taxon>Haloflavibacter</taxon>
    </lineage>
</organism>
<comment type="caution">
    <text evidence="1">The sequence shown here is derived from an EMBL/GenBank/DDBJ whole genome shotgun (WGS) entry which is preliminary data.</text>
</comment>
<evidence type="ECO:0000313" key="1">
    <source>
        <dbReference type="EMBL" id="TQD33804.1"/>
    </source>
</evidence>
<sequence length="83" mass="10099">MQAAVKHNFLYTPLYTYHIEAYFGVQERTARKRKKEIVDYFNRKSSCLFLIDLYNYDAWEDPVEFALVLNQNLHFAQRIKFEK</sequence>
<dbReference type="AlphaFoldDB" id="A0A507ZCM0"/>
<dbReference type="EMBL" id="VIAR01000016">
    <property type="protein sequence ID" value="TQD33804.1"/>
    <property type="molecule type" value="Genomic_DNA"/>
</dbReference>
<keyword evidence="2" id="KW-1185">Reference proteome</keyword>
<name>A0A507ZCM0_9FLAO</name>
<accession>A0A507ZCM0</accession>
<protein>
    <submittedName>
        <fullName evidence="1">Uncharacterized protein</fullName>
    </submittedName>
</protein>
<dbReference type="RefSeq" id="WP_141422684.1">
    <property type="nucleotide sequence ID" value="NZ_VIAR01000016.1"/>
</dbReference>
<evidence type="ECO:0000313" key="2">
    <source>
        <dbReference type="Proteomes" id="UP000317169"/>
    </source>
</evidence>